<protein>
    <recommendedName>
        <fullName evidence="4">Folate gamma-glutamyl hydrolase</fullName>
    </recommendedName>
</protein>
<reference evidence="2 3" key="1">
    <citation type="submission" date="2022-05" db="EMBL/GenBank/DDBJ databases">
        <authorList>
            <consortium name="Genoscope - CEA"/>
            <person name="William W."/>
        </authorList>
    </citation>
    <scope>NUCLEOTIDE SEQUENCE [LARGE SCALE GENOMIC DNA]</scope>
</reference>
<dbReference type="Gene3D" id="3.40.50.880">
    <property type="match status" value="1"/>
</dbReference>
<name>A0ABN8PKI7_9CNID</name>
<evidence type="ECO:0008006" key="4">
    <source>
        <dbReference type="Google" id="ProtNLM"/>
    </source>
</evidence>
<dbReference type="PANTHER" id="PTHR11315">
    <property type="entry name" value="PROTEASE FAMILY C26 GAMMA-GLUTAMYL HYDROLASE"/>
    <property type="match status" value="1"/>
</dbReference>
<evidence type="ECO:0000313" key="2">
    <source>
        <dbReference type="EMBL" id="CAH3143514.1"/>
    </source>
</evidence>
<proteinExistence type="predicted"/>
<organism evidence="2 3">
    <name type="scientific">Porites lobata</name>
    <dbReference type="NCBI Taxonomy" id="104759"/>
    <lineage>
        <taxon>Eukaryota</taxon>
        <taxon>Metazoa</taxon>
        <taxon>Cnidaria</taxon>
        <taxon>Anthozoa</taxon>
        <taxon>Hexacorallia</taxon>
        <taxon>Scleractinia</taxon>
        <taxon>Fungiina</taxon>
        <taxon>Poritidae</taxon>
        <taxon>Porites</taxon>
    </lineage>
</organism>
<comment type="caution">
    <text evidence="2">The sequence shown here is derived from an EMBL/GenBank/DDBJ whole genome shotgun (WGS) entry which is preliminary data.</text>
</comment>
<dbReference type="InterPro" id="IPR029062">
    <property type="entry name" value="Class_I_gatase-like"/>
</dbReference>
<dbReference type="PROSITE" id="PS51275">
    <property type="entry name" value="PEPTIDASE_C26_GGH"/>
    <property type="match status" value="1"/>
</dbReference>
<dbReference type="Proteomes" id="UP001159405">
    <property type="component" value="Unassembled WGS sequence"/>
</dbReference>
<dbReference type="SUPFAM" id="SSF52317">
    <property type="entry name" value="Class I glutamine amidotransferase-like"/>
    <property type="match status" value="1"/>
</dbReference>
<comment type="caution">
    <text evidence="1">Lacks conserved residue(s) required for the propagation of feature annotation.</text>
</comment>
<sequence length="210" mass="23368">MSYHFVKKLTSSRNDLSEEQLEKLFSSINGVLIPGGGVSVFDSQYARTGKILFNLAMKANDAGDVFPLWGTCLGFEFLSVCGAGGQNVLSSVDGEDYAIPLNLSDGYESSRLLGSAPEEIITYLRTANVTYNHHRHCISTDTYYNNDALKKFYKVLSTNRDKEGVKEFVSTIEGNDVVINRSTEFNGIPRKILLSGRLQKALITQSKQYW</sequence>
<dbReference type="EMBL" id="CALNXK010000071">
    <property type="protein sequence ID" value="CAH3143514.1"/>
    <property type="molecule type" value="Genomic_DNA"/>
</dbReference>
<gene>
    <name evidence="2" type="ORF">PLOB_00043456</name>
</gene>
<dbReference type="InterPro" id="IPR015527">
    <property type="entry name" value="Pept_C26_g-glut_hydrolase"/>
</dbReference>
<accession>A0ABN8PKI7</accession>
<dbReference type="PANTHER" id="PTHR11315:SF0">
    <property type="entry name" value="FOLATE GAMMA-GLUTAMYL HYDROLASE"/>
    <property type="match status" value="1"/>
</dbReference>
<keyword evidence="3" id="KW-1185">Reference proteome</keyword>
<evidence type="ECO:0000256" key="1">
    <source>
        <dbReference type="PROSITE-ProRule" id="PRU00607"/>
    </source>
</evidence>
<evidence type="ECO:0000313" key="3">
    <source>
        <dbReference type="Proteomes" id="UP001159405"/>
    </source>
</evidence>